<gene>
    <name evidence="3" type="ORF">GXW71_19740</name>
</gene>
<proteinExistence type="inferred from homology"/>
<sequence length="418" mass="43731">MPAQAEEGCEEGRPLADGLCVSAEAALDLLGNIRGGVRRGVAASGQIRLGLDADLDALAGLEGWRFHISAFGIYGRQPGLTLTGGLAPPSNIEALSTFRLNEIWLQRDLGGWGSIRFGQLAADSEFTGAEAAGKLISTAFGWPAMLANALPGGGPAYPLAVPGLRLALGDPEAGSGLRLGLFAGDPAGRPGEGTDPQRHNRYGTNFSLSGGALMMAEAVTGGAAPGSGPRPWVAKLGAWYHTADVDAQRRGADGFSLSDPAGSGVPRRYGQNYGGYAVGEATLWRGEAGSLGVFARLFAAPPDRNLIGLQMDAGLAWRGAFGRADDTLSFGVSLARIGSAARGLDRDRQSFGEERTRRDRETVLEVNYDLAVVPGHLSLRPVVQWIGHPAAREPDERVSATRPLKDALLLGLRVTATF</sequence>
<comment type="caution">
    <text evidence="3">The sequence shown here is derived from an EMBL/GenBank/DDBJ whole genome shotgun (WGS) entry which is preliminary data.</text>
</comment>
<dbReference type="Gene3D" id="2.40.160.180">
    <property type="entry name" value="Carbohydrate-selective porin OprB"/>
    <property type="match status" value="1"/>
</dbReference>
<organism evidence="3 4">
    <name type="scientific">Plastoroseomonas hellenica</name>
    <dbReference type="NCBI Taxonomy" id="2687306"/>
    <lineage>
        <taxon>Bacteria</taxon>
        <taxon>Pseudomonadati</taxon>
        <taxon>Pseudomonadota</taxon>
        <taxon>Alphaproteobacteria</taxon>
        <taxon>Acetobacterales</taxon>
        <taxon>Acetobacteraceae</taxon>
        <taxon>Plastoroseomonas</taxon>
    </lineage>
</organism>
<dbReference type="InterPro" id="IPR052932">
    <property type="entry name" value="OprB_Porin"/>
</dbReference>
<evidence type="ECO:0000313" key="4">
    <source>
        <dbReference type="Proteomes" id="UP001196870"/>
    </source>
</evidence>
<dbReference type="PANTHER" id="PTHR37944">
    <property type="entry name" value="PORIN B"/>
    <property type="match status" value="1"/>
</dbReference>
<dbReference type="InterPro" id="IPR007049">
    <property type="entry name" value="Carb-sel_porin_OprB"/>
</dbReference>
<dbReference type="InterPro" id="IPR038673">
    <property type="entry name" value="OprB_sf"/>
</dbReference>
<reference evidence="4" key="1">
    <citation type="journal article" date="2021" name="Syst. Appl. Microbiol.">
        <title>Roseomonas hellenica sp. nov., isolated from roots of wild-growing Alkanna tinctoria.</title>
        <authorList>
            <person name="Rat A."/>
            <person name="Naranjo H.D."/>
            <person name="Lebbe L."/>
            <person name="Cnockaert M."/>
            <person name="Krigas N."/>
            <person name="Grigoriadou K."/>
            <person name="Maloupa E."/>
            <person name="Willems A."/>
        </authorList>
    </citation>
    <scope>NUCLEOTIDE SEQUENCE [LARGE SCALE GENOMIC DNA]</scope>
    <source>
        <strain evidence="4">LMG 31523</strain>
    </source>
</reference>
<dbReference type="PANTHER" id="PTHR37944:SF1">
    <property type="entry name" value="PORIN B"/>
    <property type="match status" value="1"/>
</dbReference>
<dbReference type="Proteomes" id="UP001196870">
    <property type="component" value="Unassembled WGS sequence"/>
</dbReference>
<accession>A0ABS5F257</accession>
<protein>
    <submittedName>
        <fullName evidence="3">Carbohydrate porin</fullName>
    </submittedName>
</protein>
<dbReference type="EMBL" id="JAAGBB010000024">
    <property type="protein sequence ID" value="MBR0666601.1"/>
    <property type="molecule type" value="Genomic_DNA"/>
</dbReference>
<evidence type="ECO:0000313" key="3">
    <source>
        <dbReference type="EMBL" id="MBR0666601.1"/>
    </source>
</evidence>
<name>A0ABS5F257_9PROT</name>
<evidence type="ECO:0000256" key="1">
    <source>
        <dbReference type="ARBA" id="ARBA00008769"/>
    </source>
</evidence>
<dbReference type="Pfam" id="PF04966">
    <property type="entry name" value="OprB"/>
    <property type="match status" value="1"/>
</dbReference>
<evidence type="ECO:0000256" key="2">
    <source>
        <dbReference type="RuleBase" id="RU363072"/>
    </source>
</evidence>
<keyword evidence="4" id="KW-1185">Reference proteome</keyword>
<comment type="similarity">
    <text evidence="1 2">Belongs to the OprB family.</text>
</comment>
<dbReference type="RefSeq" id="WP_211854305.1">
    <property type="nucleotide sequence ID" value="NZ_JAAGBB010000024.1"/>
</dbReference>